<keyword evidence="4" id="KW-1185">Reference proteome</keyword>
<dbReference type="EMBL" id="VYSA01000002">
    <property type="protein sequence ID" value="KAA9108053.1"/>
    <property type="molecule type" value="Genomic_DNA"/>
</dbReference>
<evidence type="ECO:0000256" key="2">
    <source>
        <dbReference type="SAM" id="Phobius"/>
    </source>
</evidence>
<dbReference type="RefSeq" id="WP_150449084.1">
    <property type="nucleotide sequence ID" value="NZ_VYSA01000002.1"/>
</dbReference>
<feature type="region of interest" description="Disordered" evidence="1">
    <location>
        <begin position="1"/>
        <end position="20"/>
    </location>
</feature>
<feature type="transmembrane region" description="Helical" evidence="2">
    <location>
        <begin position="30"/>
        <end position="55"/>
    </location>
</feature>
<reference evidence="4" key="1">
    <citation type="submission" date="2019-09" db="EMBL/GenBank/DDBJ databases">
        <title>Mumia zhuanghuii sp. nov. isolated from the intestinal contents of plateau pika (Ochotona curzoniae) in the Qinghai-Tibet plateau of China.</title>
        <authorList>
            <person name="Tian Z."/>
        </authorList>
    </citation>
    <scope>NUCLEOTIDE SEQUENCE [LARGE SCALE GENOMIC DNA]</scope>
    <source>
        <strain evidence="4">JCM 30598</strain>
    </source>
</reference>
<keyword evidence="2" id="KW-0812">Transmembrane</keyword>
<gene>
    <name evidence="3" type="ORF">F6B43_11600</name>
</gene>
<accession>A0A5J5J3S7</accession>
<evidence type="ECO:0000313" key="3">
    <source>
        <dbReference type="EMBL" id="KAA9108053.1"/>
    </source>
</evidence>
<dbReference type="AlphaFoldDB" id="A0A5J5J3S7"/>
<organism evidence="3 4">
    <name type="scientific">Microbacterium rhizomatis</name>
    <dbReference type="NCBI Taxonomy" id="1631477"/>
    <lineage>
        <taxon>Bacteria</taxon>
        <taxon>Bacillati</taxon>
        <taxon>Actinomycetota</taxon>
        <taxon>Actinomycetes</taxon>
        <taxon>Micrococcales</taxon>
        <taxon>Microbacteriaceae</taxon>
        <taxon>Microbacterium</taxon>
    </lineage>
</organism>
<dbReference type="Proteomes" id="UP000325827">
    <property type="component" value="Unassembled WGS sequence"/>
</dbReference>
<evidence type="ECO:0000313" key="4">
    <source>
        <dbReference type="Proteomes" id="UP000325827"/>
    </source>
</evidence>
<feature type="transmembrane region" description="Helical" evidence="2">
    <location>
        <begin position="67"/>
        <end position="90"/>
    </location>
</feature>
<dbReference type="OrthoDB" id="5076418at2"/>
<evidence type="ECO:0000256" key="1">
    <source>
        <dbReference type="SAM" id="MobiDB-lite"/>
    </source>
</evidence>
<keyword evidence="2" id="KW-0472">Membrane</keyword>
<comment type="caution">
    <text evidence="3">The sequence shown here is derived from an EMBL/GenBank/DDBJ whole genome shotgun (WGS) entry which is preliminary data.</text>
</comment>
<keyword evidence="2" id="KW-1133">Transmembrane helix</keyword>
<protein>
    <submittedName>
        <fullName evidence="3">DUF4190 domain-containing protein</fullName>
    </submittedName>
</protein>
<proteinExistence type="predicted"/>
<sequence length="262" mass="27341">MSQSEQSTTPVPAALSAGVPRSSGDPFRTLGIIGFVLSFFAFVNVVALIISIIAFVRSRRAGFSNRFALAGTVISSIGVLVTVLVASFGISTLVGAAQTCGRLGEGIHRVGSSTYTCTRTSFFVSWGSEEPVPSAGDQQWSAASSLYAEAVCPTNAAREEVYEAIETNDIAQIAPLAASASAAFADAADIFLDNSWPPEIGEDIRLLGETSRELAGSWEAVSASSDMNAANAVAFPDAQTSFEASQRVRATLSQNGQEPPDC</sequence>
<feature type="compositionally biased region" description="Polar residues" evidence="1">
    <location>
        <begin position="1"/>
        <end position="10"/>
    </location>
</feature>
<name>A0A5J5J3S7_9MICO</name>